<gene>
    <name evidence="1" type="ORF">Csa_4G091910</name>
</gene>
<name>A0A0A0KVJ8_CUCSA</name>
<keyword evidence="2" id="KW-1185">Reference proteome</keyword>
<organism evidence="1 2">
    <name type="scientific">Cucumis sativus</name>
    <name type="common">Cucumber</name>
    <dbReference type="NCBI Taxonomy" id="3659"/>
    <lineage>
        <taxon>Eukaryota</taxon>
        <taxon>Viridiplantae</taxon>
        <taxon>Streptophyta</taxon>
        <taxon>Embryophyta</taxon>
        <taxon>Tracheophyta</taxon>
        <taxon>Spermatophyta</taxon>
        <taxon>Magnoliopsida</taxon>
        <taxon>eudicotyledons</taxon>
        <taxon>Gunneridae</taxon>
        <taxon>Pentapetalae</taxon>
        <taxon>rosids</taxon>
        <taxon>fabids</taxon>
        <taxon>Cucurbitales</taxon>
        <taxon>Cucurbitaceae</taxon>
        <taxon>Benincaseae</taxon>
        <taxon>Cucumis</taxon>
    </lineage>
</organism>
<protein>
    <submittedName>
        <fullName evidence="1">Uncharacterized protein</fullName>
    </submittedName>
</protein>
<dbReference type="Proteomes" id="UP000029981">
    <property type="component" value="Chromosome 4"/>
</dbReference>
<reference evidence="1 2" key="4">
    <citation type="journal article" date="2011" name="BMC Genomics">
        <title>RNA-Seq improves annotation of protein-coding genes in the cucumber genome.</title>
        <authorList>
            <person name="Li Z."/>
            <person name="Zhang Z."/>
            <person name="Yan P."/>
            <person name="Huang S."/>
            <person name="Fei Z."/>
            <person name="Lin K."/>
        </authorList>
    </citation>
    <scope>NUCLEOTIDE SEQUENCE [LARGE SCALE GENOMIC DNA]</scope>
    <source>
        <strain evidence="2">cv. 9930</strain>
    </source>
</reference>
<accession>A0A0A0KVJ8</accession>
<reference evidence="1 2" key="2">
    <citation type="journal article" date="2009" name="PLoS ONE">
        <title>An integrated genetic and cytogenetic map of the cucumber genome.</title>
        <authorList>
            <person name="Ren Y."/>
            <person name="Zhang Z."/>
            <person name="Liu J."/>
            <person name="Staub J.E."/>
            <person name="Han Y."/>
            <person name="Cheng Z."/>
            <person name="Li X."/>
            <person name="Lu J."/>
            <person name="Miao H."/>
            <person name="Kang H."/>
            <person name="Xie B."/>
            <person name="Gu X."/>
            <person name="Wang X."/>
            <person name="Du Y."/>
            <person name="Jin W."/>
            <person name="Huang S."/>
        </authorList>
    </citation>
    <scope>NUCLEOTIDE SEQUENCE [LARGE SCALE GENOMIC DNA]</scope>
    <source>
        <strain evidence="2">cv. 9930</strain>
    </source>
</reference>
<proteinExistence type="predicted"/>
<reference evidence="1 2" key="3">
    <citation type="journal article" date="2010" name="BMC Genomics">
        <title>Transcriptome sequencing and comparative analysis of cucumber flowers with different sex types.</title>
        <authorList>
            <person name="Guo S."/>
            <person name="Zheng Y."/>
            <person name="Joung J.G."/>
            <person name="Liu S."/>
            <person name="Zhang Z."/>
            <person name="Crasta O.R."/>
            <person name="Sobral B.W."/>
            <person name="Xu Y."/>
            <person name="Huang S."/>
            <person name="Fei Z."/>
        </authorList>
    </citation>
    <scope>NUCLEOTIDE SEQUENCE [LARGE SCALE GENOMIC DNA]</scope>
    <source>
        <strain evidence="2">cv. 9930</strain>
    </source>
</reference>
<reference evidence="1 2" key="1">
    <citation type="journal article" date="2009" name="Nat. Genet.">
        <title>The genome of the cucumber, Cucumis sativus L.</title>
        <authorList>
            <person name="Huang S."/>
            <person name="Li R."/>
            <person name="Zhang Z."/>
            <person name="Li L."/>
            <person name="Gu X."/>
            <person name="Fan W."/>
            <person name="Lucas W.J."/>
            <person name="Wang X."/>
            <person name="Xie B."/>
            <person name="Ni P."/>
            <person name="Ren Y."/>
            <person name="Zhu H."/>
            <person name="Li J."/>
            <person name="Lin K."/>
            <person name="Jin W."/>
            <person name="Fei Z."/>
            <person name="Li G."/>
            <person name="Staub J."/>
            <person name="Kilian A."/>
            <person name="van der Vossen E.A."/>
            <person name="Wu Y."/>
            <person name="Guo J."/>
            <person name="He J."/>
            <person name="Jia Z."/>
            <person name="Ren Y."/>
            <person name="Tian G."/>
            <person name="Lu Y."/>
            <person name="Ruan J."/>
            <person name="Qian W."/>
            <person name="Wang M."/>
            <person name="Huang Q."/>
            <person name="Li B."/>
            <person name="Xuan Z."/>
            <person name="Cao J."/>
            <person name="Asan"/>
            <person name="Wu Z."/>
            <person name="Zhang J."/>
            <person name="Cai Q."/>
            <person name="Bai Y."/>
            <person name="Zhao B."/>
            <person name="Han Y."/>
            <person name="Li Y."/>
            <person name="Li X."/>
            <person name="Wang S."/>
            <person name="Shi Q."/>
            <person name="Liu S."/>
            <person name="Cho W.K."/>
            <person name="Kim J.Y."/>
            <person name="Xu Y."/>
            <person name="Heller-Uszynska K."/>
            <person name="Miao H."/>
            <person name="Cheng Z."/>
            <person name="Zhang S."/>
            <person name="Wu J."/>
            <person name="Yang Y."/>
            <person name="Kang H."/>
            <person name="Li M."/>
            <person name="Liang H."/>
            <person name="Ren X."/>
            <person name="Shi Z."/>
            <person name="Wen M."/>
            <person name="Jian M."/>
            <person name="Yang H."/>
            <person name="Zhang G."/>
            <person name="Yang Z."/>
            <person name="Chen R."/>
            <person name="Liu S."/>
            <person name="Li J."/>
            <person name="Ma L."/>
            <person name="Liu H."/>
            <person name="Zhou Y."/>
            <person name="Zhao J."/>
            <person name="Fang X."/>
            <person name="Li G."/>
            <person name="Fang L."/>
            <person name="Li Y."/>
            <person name="Liu D."/>
            <person name="Zheng H."/>
            <person name="Zhang Y."/>
            <person name="Qin N."/>
            <person name="Li Z."/>
            <person name="Yang G."/>
            <person name="Yang S."/>
            <person name="Bolund L."/>
            <person name="Kristiansen K."/>
            <person name="Zheng H."/>
            <person name="Li S."/>
            <person name="Zhang X."/>
            <person name="Yang H."/>
            <person name="Wang J."/>
            <person name="Sun R."/>
            <person name="Zhang B."/>
            <person name="Jiang S."/>
            <person name="Wang J."/>
            <person name="Du Y."/>
            <person name="Li S."/>
        </authorList>
    </citation>
    <scope>NUCLEOTIDE SEQUENCE [LARGE SCALE GENOMIC DNA]</scope>
    <source>
        <strain evidence="2">cv. 9930</strain>
    </source>
</reference>
<dbReference type="Gramene" id="KGN53625">
    <property type="protein sequence ID" value="KGN53625"/>
    <property type="gene ID" value="Csa_4G091910"/>
</dbReference>
<dbReference type="EMBL" id="CM002925">
    <property type="protein sequence ID" value="KGN53625.1"/>
    <property type="molecule type" value="Genomic_DNA"/>
</dbReference>
<evidence type="ECO:0000313" key="1">
    <source>
        <dbReference type="EMBL" id="KGN53625.1"/>
    </source>
</evidence>
<sequence length="63" mass="7719">MLVARKRFEVFERWVRELMIAQMWARSEGVGFTTFDFPCEEEEGLFHHHSHRENGSHYHKRNQ</sequence>
<evidence type="ECO:0000313" key="2">
    <source>
        <dbReference type="Proteomes" id="UP000029981"/>
    </source>
</evidence>
<dbReference type="AlphaFoldDB" id="A0A0A0KVJ8"/>